<reference evidence="4 5" key="1">
    <citation type="journal article" date="2021" name="Nat. Commun.">
        <title>Incipient diploidization of the medicinal plant Perilla within 10,000 years.</title>
        <authorList>
            <person name="Zhang Y."/>
            <person name="Shen Q."/>
            <person name="Leng L."/>
            <person name="Zhang D."/>
            <person name="Chen S."/>
            <person name="Shi Y."/>
            <person name="Ning Z."/>
            <person name="Chen S."/>
        </authorList>
    </citation>
    <scope>NUCLEOTIDE SEQUENCE [LARGE SCALE GENOMIC DNA]</scope>
    <source>
        <strain evidence="5">cv. PC099</strain>
    </source>
</reference>
<evidence type="ECO:0000256" key="3">
    <source>
        <dbReference type="ARBA" id="ARBA00022833"/>
    </source>
</evidence>
<dbReference type="PROSITE" id="PS00518">
    <property type="entry name" value="ZF_RING_1"/>
    <property type="match status" value="1"/>
</dbReference>
<evidence type="ECO:0000313" key="5">
    <source>
        <dbReference type="Proteomes" id="UP001190926"/>
    </source>
</evidence>
<dbReference type="AlphaFoldDB" id="A0AAD4IXY5"/>
<keyword evidence="5" id="KW-1185">Reference proteome</keyword>
<sequence length="114" mass="13019">MECLHHFCRECIDKSMCLGNNECPACHTHCASHRSLSDDPNYDALIAALYADIDKYEEEELAFHEEERDRNKQNATQKSHKVFVYVPSEIAAHEVEEIGMLLYKKSSSSLVIVS</sequence>
<keyword evidence="2" id="KW-0863">Zinc-finger</keyword>
<keyword evidence="3" id="KW-0862">Zinc</keyword>
<comment type="caution">
    <text evidence="4">The sequence shown here is derived from an EMBL/GenBank/DDBJ whole genome shotgun (WGS) entry which is preliminary data.</text>
</comment>
<evidence type="ECO:0000256" key="2">
    <source>
        <dbReference type="ARBA" id="ARBA00022771"/>
    </source>
</evidence>
<accession>A0AAD4IXY5</accession>
<dbReference type="PANTHER" id="PTHR46537:SF3">
    <property type="entry name" value="E3 UBIQUITIN-PROTEIN LIGASE RING1A"/>
    <property type="match status" value="1"/>
</dbReference>
<dbReference type="Proteomes" id="UP001190926">
    <property type="component" value="Unassembled WGS sequence"/>
</dbReference>
<keyword evidence="1" id="KW-0479">Metal-binding</keyword>
<gene>
    <name evidence="4" type="ORF">C2S53_019492</name>
</gene>
<dbReference type="GO" id="GO:0008270">
    <property type="term" value="F:zinc ion binding"/>
    <property type="evidence" value="ECO:0007669"/>
    <property type="project" value="UniProtKB-KW"/>
</dbReference>
<dbReference type="EMBL" id="SDAM02000767">
    <property type="protein sequence ID" value="KAH6823565.1"/>
    <property type="molecule type" value="Genomic_DNA"/>
</dbReference>
<dbReference type="InterPro" id="IPR017907">
    <property type="entry name" value="Znf_RING_CS"/>
</dbReference>
<evidence type="ECO:0000256" key="1">
    <source>
        <dbReference type="ARBA" id="ARBA00022723"/>
    </source>
</evidence>
<dbReference type="PANTHER" id="PTHR46537">
    <property type="entry name" value="OS11G0578200 PROTEIN"/>
    <property type="match status" value="1"/>
</dbReference>
<dbReference type="InterPro" id="IPR013083">
    <property type="entry name" value="Znf_RING/FYVE/PHD"/>
</dbReference>
<evidence type="ECO:0000313" key="4">
    <source>
        <dbReference type="EMBL" id="KAH6823565.1"/>
    </source>
</evidence>
<dbReference type="SUPFAM" id="SSF57850">
    <property type="entry name" value="RING/U-box"/>
    <property type="match status" value="1"/>
</dbReference>
<proteinExistence type="predicted"/>
<dbReference type="Gene3D" id="3.30.40.10">
    <property type="entry name" value="Zinc/RING finger domain, C3HC4 (zinc finger)"/>
    <property type="match status" value="1"/>
</dbReference>
<dbReference type="InterPro" id="IPR044592">
    <property type="entry name" value="RING1A/B"/>
</dbReference>
<organism evidence="4 5">
    <name type="scientific">Perilla frutescens var. hirtella</name>
    <name type="common">Perilla citriodora</name>
    <name type="synonym">Perilla setoyensis</name>
    <dbReference type="NCBI Taxonomy" id="608512"/>
    <lineage>
        <taxon>Eukaryota</taxon>
        <taxon>Viridiplantae</taxon>
        <taxon>Streptophyta</taxon>
        <taxon>Embryophyta</taxon>
        <taxon>Tracheophyta</taxon>
        <taxon>Spermatophyta</taxon>
        <taxon>Magnoliopsida</taxon>
        <taxon>eudicotyledons</taxon>
        <taxon>Gunneridae</taxon>
        <taxon>Pentapetalae</taxon>
        <taxon>asterids</taxon>
        <taxon>lamiids</taxon>
        <taxon>Lamiales</taxon>
        <taxon>Lamiaceae</taxon>
        <taxon>Nepetoideae</taxon>
        <taxon>Elsholtzieae</taxon>
        <taxon>Perilla</taxon>
    </lineage>
</organism>
<name>A0AAD4IXY5_PERFH</name>
<protein>
    <submittedName>
        <fullName evidence="4">RING 1A</fullName>
    </submittedName>
</protein>